<keyword evidence="2" id="KW-1185">Reference proteome</keyword>
<dbReference type="Proteomes" id="UP000031671">
    <property type="component" value="Unassembled WGS sequence"/>
</dbReference>
<dbReference type="AlphaFoldDB" id="A0A0B8NQ61"/>
<reference evidence="1 2" key="1">
    <citation type="submission" date="2015-01" db="EMBL/GenBank/DDBJ databases">
        <title>Vibrio sp. C1 JCM 19231 whole genome shotgun sequence.</title>
        <authorList>
            <person name="Sawabe T."/>
            <person name="Meirelles P."/>
            <person name="Feng G."/>
            <person name="Sayaka M."/>
            <person name="Hattori M."/>
            <person name="Ohkuma M."/>
        </authorList>
    </citation>
    <scope>NUCLEOTIDE SEQUENCE [LARGE SCALE GENOMIC DNA]</scope>
    <source>
        <strain evidence="2">JCM 19231</strain>
    </source>
</reference>
<evidence type="ECO:0000313" key="1">
    <source>
        <dbReference type="EMBL" id="GAM56111.1"/>
    </source>
</evidence>
<name>A0A0B8NQ61_9VIBR</name>
<organism evidence="1 2">
    <name type="scientific">Vibrio ishigakensis</name>
    <dbReference type="NCBI Taxonomy" id="1481914"/>
    <lineage>
        <taxon>Bacteria</taxon>
        <taxon>Pseudomonadati</taxon>
        <taxon>Pseudomonadota</taxon>
        <taxon>Gammaproteobacteria</taxon>
        <taxon>Vibrionales</taxon>
        <taxon>Vibrionaceae</taxon>
        <taxon>Vibrio</taxon>
    </lineage>
</organism>
<gene>
    <name evidence="1" type="ORF">JCM19231_4057</name>
</gene>
<proteinExistence type="predicted"/>
<evidence type="ECO:0000313" key="2">
    <source>
        <dbReference type="Proteomes" id="UP000031671"/>
    </source>
</evidence>
<dbReference type="EMBL" id="BBRZ01000023">
    <property type="protein sequence ID" value="GAM56111.1"/>
    <property type="molecule type" value="Genomic_DNA"/>
</dbReference>
<accession>A0A0B8NQ61</accession>
<comment type="caution">
    <text evidence="1">The sequence shown here is derived from an EMBL/GenBank/DDBJ whole genome shotgun (WGS) entry which is preliminary data.</text>
</comment>
<sequence>MERTPTQFLNQLNQDYLAIHRSKEDLFWSTYMGTSDDHKGSTAAQTNWTQFLSDANQISEVEAQIELAKSISDATEKQQTLQGLTGWLNTFKHTPFKANSLRL</sequence>
<protein>
    <submittedName>
        <fullName evidence="1">Probable peptidase</fullName>
    </submittedName>
</protein>
<reference evidence="1 2" key="2">
    <citation type="submission" date="2015-01" db="EMBL/GenBank/DDBJ databases">
        <authorList>
            <consortium name="NBRP consortium"/>
            <person name="Sawabe T."/>
            <person name="Meirelles P."/>
            <person name="Feng G."/>
            <person name="Sayaka M."/>
            <person name="Hattori M."/>
            <person name="Ohkuma M."/>
        </authorList>
    </citation>
    <scope>NUCLEOTIDE SEQUENCE [LARGE SCALE GENOMIC DNA]</scope>
    <source>
        <strain evidence="2">JCM 19231</strain>
    </source>
</reference>